<dbReference type="KEGG" id="lmoi:VV02_15760"/>
<name>A0A0K1JK73_9MICO</name>
<comment type="similarity">
    <text evidence="1">Belongs to the short-chain dehydrogenases/reductases (SDR) family.</text>
</comment>
<evidence type="ECO:0000256" key="1">
    <source>
        <dbReference type="ARBA" id="ARBA00006484"/>
    </source>
</evidence>
<protein>
    <recommendedName>
        <fullName evidence="4">3-oxoacyl-ACP reductase</fullName>
    </recommendedName>
</protein>
<dbReference type="OrthoDB" id="9808187at2"/>
<proteinExistence type="inferred from homology"/>
<dbReference type="AlphaFoldDB" id="A0A0K1JK73"/>
<dbReference type="Gene3D" id="3.40.50.720">
    <property type="entry name" value="NAD(P)-binding Rossmann-like Domain"/>
    <property type="match status" value="1"/>
</dbReference>
<dbReference type="Proteomes" id="UP000066480">
    <property type="component" value="Chromosome"/>
</dbReference>
<dbReference type="InterPro" id="IPR020904">
    <property type="entry name" value="Sc_DH/Rdtase_CS"/>
</dbReference>
<accession>A0A0K1JK73</accession>
<evidence type="ECO:0008006" key="4">
    <source>
        <dbReference type="Google" id="ProtNLM"/>
    </source>
</evidence>
<organism evidence="2 3">
    <name type="scientific">Luteipulveratus mongoliensis</name>
    <dbReference type="NCBI Taxonomy" id="571913"/>
    <lineage>
        <taxon>Bacteria</taxon>
        <taxon>Bacillati</taxon>
        <taxon>Actinomycetota</taxon>
        <taxon>Actinomycetes</taxon>
        <taxon>Micrococcales</taxon>
        <taxon>Dermacoccaceae</taxon>
        <taxon>Luteipulveratus</taxon>
    </lineage>
</organism>
<sequence length="250" mass="25556">MSPSTPPALIITGAGSGIGRSTAIRLADRDDQLVLVGRRPEALDRVADEVAGLTRGGPSPMSVPCDLADPVAVEALAATLDGRAVSGLVLAAGGVASAVDGLGLTAVRDAWLRQLEVNIMTSVLITEALRDQLADDASIIAIGSIAGTRGGGSYGAAKAALVPWIRDLARDLGQRGINANVIAPGYVAGTEFFGDKMTTDRHDRLVGETFDRRPARPDEVAGLAAYLLSAEGHHVTGQVLHLNGGAVLGG</sequence>
<dbReference type="CDD" id="cd05233">
    <property type="entry name" value="SDR_c"/>
    <property type="match status" value="1"/>
</dbReference>
<dbReference type="STRING" id="571913.VV02_15760"/>
<dbReference type="PANTHER" id="PTHR42760">
    <property type="entry name" value="SHORT-CHAIN DEHYDROGENASES/REDUCTASES FAMILY MEMBER"/>
    <property type="match status" value="1"/>
</dbReference>
<dbReference type="InterPro" id="IPR036291">
    <property type="entry name" value="NAD(P)-bd_dom_sf"/>
</dbReference>
<dbReference type="GO" id="GO:0030497">
    <property type="term" value="P:fatty acid elongation"/>
    <property type="evidence" value="ECO:0007669"/>
    <property type="project" value="TreeGrafter"/>
</dbReference>
<keyword evidence="3" id="KW-1185">Reference proteome</keyword>
<dbReference type="InterPro" id="IPR002347">
    <property type="entry name" value="SDR_fam"/>
</dbReference>
<dbReference type="PANTHER" id="PTHR42760:SF40">
    <property type="entry name" value="3-OXOACYL-[ACYL-CARRIER-PROTEIN] REDUCTASE, CHLOROPLASTIC"/>
    <property type="match status" value="1"/>
</dbReference>
<dbReference type="GO" id="GO:0016616">
    <property type="term" value="F:oxidoreductase activity, acting on the CH-OH group of donors, NAD or NADP as acceptor"/>
    <property type="evidence" value="ECO:0007669"/>
    <property type="project" value="TreeGrafter"/>
</dbReference>
<evidence type="ECO:0000313" key="2">
    <source>
        <dbReference type="EMBL" id="AKU16975.1"/>
    </source>
</evidence>
<evidence type="ECO:0000313" key="3">
    <source>
        <dbReference type="Proteomes" id="UP000066480"/>
    </source>
</evidence>
<dbReference type="SUPFAM" id="SSF51735">
    <property type="entry name" value="NAD(P)-binding Rossmann-fold domains"/>
    <property type="match status" value="1"/>
</dbReference>
<dbReference type="PROSITE" id="PS00061">
    <property type="entry name" value="ADH_SHORT"/>
    <property type="match status" value="1"/>
</dbReference>
<gene>
    <name evidence="2" type="ORF">VV02_15760</name>
</gene>
<dbReference type="Pfam" id="PF13561">
    <property type="entry name" value="adh_short_C2"/>
    <property type="match status" value="1"/>
</dbReference>
<dbReference type="RefSeq" id="WP_052592939.1">
    <property type="nucleotide sequence ID" value="NZ_CP011112.1"/>
</dbReference>
<dbReference type="EMBL" id="CP011112">
    <property type="protein sequence ID" value="AKU16975.1"/>
    <property type="molecule type" value="Genomic_DNA"/>
</dbReference>
<reference evidence="2 3" key="1">
    <citation type="submission" date="2015-03" db="EMBL/GenBank/DDBJ databases">
        <title>Luteipulveratus halotolerans sp. nov., a novel actinobacterium (Dermacoccaceae) from Sarawak, Malaysia.</title>
        <authorList>
            <person name="Juboi H."/>
            <person name="Basik A."/>
            <person name="Shamsul S.S."/>
            <person name="Arnold P."/>
            <person name="Schmitt E.K."/>
            <person name="Sanglier J.-J."/>
            <person name="Yeo T."/>
        </authorList>
    </citation>
    <scope>NUCLEOTIDE SEQUENCE [LARGE SCALE GENOMIC DNA]</scope>
    <source>
        <strain evidence="2 3">MN07-A0370</strain>
    </source>
</reference>
<dbReference type="PRINTS" id="PR00081">
    <property type="entry name" value="GDHRDH"/>
</dbReference>